<dbReference type="Pfam" id="PF14169">
    <property type="entry name" value="YdjO"/>
    <property type="match status" value="1"/>
</dbReference>
<dbReference type="RefSeq" id="WP_056037062.1">
    <property type="nucleotide sequence ID" value="NZ_CP016808.1"/>
</dbReference>
<dbReference type="AlphaFoldDB" id="A0A1B2DSJ4"/>
<dbReference type="InterPro" id="IPR025916">
    <property type="entry name" value="YdjO"/>
</dbReference>
<gene>
    <name evidence="1" type="ORF">BBD42_10260</name>
</gene>
<accession>A0A1B2DSJ4</accession>
<proteinExistence type="predicted"/>
<protein>
    <submittedName>
        <fullName evidence="1">Cold-shock protein</fullName>
    </submittedName>
</protein>
<evidence type="ECO:0000313" key="1">
    <source>
        <dbReference type="EMBL" id="ANY70677.1"/>
    </source>
</evidence>
<reference evidence="1" key="1">
    <citation type="submission" date="2016-08" db="EMBL/GenBank/DDBJ databases">
        <title>Complete Genome Seqeunce of Paenibacillus sp. BIHB 4019 from tea rhizoplane.</title>
        <authorList>
            <person name="Thakur R."/>
            <person name="Swarnkar M.K."/>
            <person name="Gulati A."/>
        </authorList>
    </citation>
    <scope>NUCLEOTIDE SEQUENCE [LARGE SCALE GENOMIC DNA]</scope>
    <source>
        <strain evidence="1">BIHB4019</strain>
    </source>
</reference>
<name>A0A1B2DSJ4_9BACL</name>
<organism evidence="1">
    <name type="scientific">Paenibacillus sp. BIHB 4019</name>
    <dbReference type="NCBI Taxonomy" id="1870819"/>
    <lineage>
        <taxon>Bacteria</taxon>
        <taxon>Bacillati</taxon>
        <taxon>Bacillota</taxon>
        <taxon>Bacilli</taxon>
        <taxon>Bacillales</taxon>
        <taxon>Paenibacillaceae</taxon>
        <taxon>Paenibacillus</taxon>
    </lineage>
</organism>
<dbReference type="EMBL" id="CP016808">
    <property type="protein sequence ID" value="ANY70677.1"/>
    <property type="molecule type" value="Genomic_DNA"/>
</dbReference>
<sequence length="76" mass="8735">MYSRKKFQEEVPEVSTKIWACTSDVCNGWMRANFSFEQSPTCLQCNSPMEESEKMLPQLVNSNDINRAKNSIPVTE</sequence>